<dbReference type="HOGENOM" id="CLU_1951986_0_0_1"/>
<evidence type="ECO:0000313" key="3">
    <source>
        <dbReference type="EMBL" id="AES70838.1"/>
    </source>
</evidence>
<evidence type="ECO:0000313" key="4">
    <source>
        <dbReference type="EnsemblPlants" id="AES70838"/>
    </source>
</evidence>
<feature type="chain" id="PRO_5014572730" description="Transmembrane protein" evidence="2">
    <location>
        <begin position="22"/>
        <end position="129"/>
    </location>
</feature>
<feature type="signal peptide" evidence="2">
    <location>
        <begin position="1"/>
        <end position="21"/>
    </location>
</feature>
<dbReference type="AlphaFoldDB" id="G7J781"/>
<dbReference type="PROSITE" id="PS00365">
    <property type="entry name" value="NIR_SIR"/>
    <property type="match status" value="1"/>
</dbReference>
<keyword evidence="1" id="KW-0479">Metal-binding</keyword>
<dbReference type="GO" id="GO:0016491">
    <property type="term" value="F:oxidoreductase activity"/>
    <property type="evidence" value="ECO:0007669"/>
    <property type="project" value="InterPro"/>
</dbReference>
<keyword evidence="1" id="KW-0408">Iron</keyword>
<dbReference type="GO" id="GO:0020037">
    <property type="term" value="F:heme binding"/>
    <property type="evidence" value="ECO:0007669"/>
    <property type="project" value="InterPro"/>
</dbReference>
<gene>
    <name evidence="3" type="ordered locus">MTR_3g063980</name>
</gene>
<evidence type="ECO:0000256" key="1">
    <source>
        <dbReference type="ARBA" id="ARBA00022485"/>
    </source>
</evidence>
<protein>
    <recommendedName>
        <fullName evidence="6">Transmembrane protein</fullName>
    </recommendedName>
</protein>
<keyword evidence="1" id="KW-0004">4Fe-4S</keyword>
<reference evidence="4" key="3">
    <citation type="submission" date="2015-04" db="UniProtKB">
        <authorList>
            <consortium name="EnsemblPlants"/>
        </authorList>
    </citation>
    <scope>IDENTIFICATION</scope>
    <source>
        <strain evidence="4">cv. Jemalong A17</strain>
    </source>
</reference>
<dbReference type="EMBL" id="CM001219">
    <property type="protein sequence ID" value="AES70838.1"/>
    <property type="molecule type" value="Genomic_DNA"/>
</dbReference>
<proteinExistence type="predicted"/>
<accession>G7J781</accession>
<dbReference type="PaxDb" id="3880-AES70838"/>
<reference evidence="3 5" key="1">
    <citation type="journal article" date="2011" name="Nature">
        <title>The Medicago genome provides insight into the evolution of rhizobial symbioses.</title>
        <authorList>
            <person name="Young N.D."/>
            <person name="Debelle F."/>
            <person name="Oldroyd G.E."/>
            <person name="Geurts R."/>
            <person name="Cannon S.B."/>
            <person name="Udvardi M.K."/>
            <person name="Benedito V.A."/>
            <person name="Mayer K.F."/>
            <person name="Gouzy J."/>
            <person name="Schoof H."/>
            <person name="Van de Peer Y."/>
            <person name="Proost S."/>
            <person name="Cook D.R."/>
            <person name="Meyers B.C."/>
            <person name="Spannagl M."/>
            <person name="Cheung F."/>
            <person name="De Mita S."/>
            <person name="Krishnakumar V."/>
            <person name="Gundlach H."/>
            <person name="Zhou S."/>
            <person name="Mudge J."/>
            <person name="Bharti A.K."/>
            <person name="Murray J.D."/>
            <person name="Naoumkina M.A."/>
            <person name="Rosen B."/>
            <person name="Silverstein K.A."/>
            <person name="Tang H."/>
            <person name="Rombauts S."/>
            <person name="Zhao P.X."/>
            <person name="Zhou P."/>
            <person name="Barbe V."/>
            <person name="Bardou P."/>
            <person name="Bechner M."/>
            <person name="Bellec A."/>
            <person name="Berger A."/>
            <person name="Berges H."/>
            <person name="Bidwell S."/>
            <person name="Bisseling T."/>
            <person name="Choisne N."/>
            <person name="Couloux A."/>
            <person name="Denny R."/>
            <person name="Deshpande S."/>
            <person name="Dai X."/>
            <person name="Doyle J.J."/>
            <person name="Dudez A.M."/>
            <person name="Farmer A.D."/>
            <person name="Fouteau S."/>
            <person name="Franken C."/>
            <person name="Gibelin C."/>
            <person name="Gish J."/>
            <person name="Goldstein S."/>
            <person name="Gonzalez A.J."/>
            <person name="Green P.J."/>
            <person name="Hallab A."/>
            <person name="Hartog M."/>
            <person name="Hua A."/>
            <person name="Humphray S.J."/>
            <person name="Jeong D.H."/>
            <person name="Jing Y."/>
            <person name="Jocker A."/>
            <person name="Kenton S.M."/>
            <person name="Kim D.J."/>
            <person name="Klee K."/>
            <person name="Lai H."/>
            <person name="Lang C."/>
            <person name="Lin S."/>
            <person name="Macmil S.L."/>
            <person name="Magdelenat G."/>
            <person name="Matthews L."/>
            <person name="McCorrison J."/>
            <person name="Monaghan E.L."/>
            <person name="Mun J.H."/>
            <person name="Najar F.Z."/>
            <person name="Nicholson C."/>
            <person name="Noirot C."/>
            <person name="O'Bleness M."/>
            <person name="Paule C.R."/>
            <person name="Poulain J."/>
            <person name="Prion F."/>
            <person name="Qin B."/>
            <person name="Qu C."/>
            <person name="Retzel E.F."/>
            <person name="Riddle C."/>
            <person name="Sallet E."/>
            <person name="Samain S."/>
            <person name="Samson N."/>
            <person name="Sanders I."/>
            <person name="Saurat O."/>
            <person name="Scarpelli C."/>
            <person name="Schiex T."/>
            <person name="Segurens B."/>
            <person name="Severin A.J."/>
            <person name="Sherrier D.J."/>
            <person name="Shi R."/>
            <person name="Sims S."/>
            <person name="Singer S.R."/>
            <person name="Sinharoy S."/>
            <person name="Sterck L."/>
            <person name="Viollet A."/>
            <person name="Wang B.B."/>
            <person name="Wang K."/>
            <person name="Wang M."/>
            <person name="Wang X."/>
            <person name="Warfsmann J."/>
            <person name="Weissenbach J."/>
            <person name="White D.D."/>
            <person name="White J.D."/>
            <person name="Wiley G.B."/>
            <person name="Wincker P."/>
            <person name="Xing Y."/>
            <person name="Yang L."/>
            <person name="Yao Z."/>
            <person name="Ying F."/>
            <person name="Zhai J."/>
            <person name="Zhou L."/>
            <person name="Zuber A."/>
            <person name="Denarie J."/>
            <person name="Dixon R.A."/>
            <person name="May G.D."/>
            <person name="Schwartz D.C."/>
            <person name="Rogers J."/>
            <person name="Quetier F."/>
            <person name="Town C.D."/>
            <person name="Roe B.A."/>
        </authorList>
    </citation>
    <scope>NUCLEOTIDE SEQUENCE [LARGE SCALE GENOMIC DNA]</scope>
    <source>
        <strain evidence="3">A17</strain>
        <strain evidence="4 5">cv. Jemalong A17</strain>
    </source>
</reference>
<reference evidence="3 5" key="2">
    <citation type="journal article" date="2014" name="BMC Genomics">
        <title>An improved genome release (version Mt4.0) for the model legume Medicago truncatula.</title>
        <authorList>
            <person name="Tang H."/>
            <person name="Krishnakumar V."/>
            <person name="Bidwell S."/>
            <person name="Rosen B."/>
            <person name="Chan A."/>
            <person name="Zhou S."/>
            <person name="Gentzbittel L."/>
            <person name="Childs K.L."/>
            <person name="Yandell M."/>
            <person name="Gundlach H."/>
            <person name="Mayer K.F."/>
            <person name="Schwartz D.C."/>
            <person name="Town C.D."/>
        </authorList>
    </citation>
    <scope>GENOME REANNOTATION</scope>
    <source>
        <strain evidence="4 5">cv. Jemalong A17</strain>
    </source>
</reference>
<evidence type="ECO:0000313" key="5">
    <source>
        <dbReference type="Proteomes" id="UP000002051"/>
    </source>
</evidence>
<dbReference type="STRING" id="3880.G7J781"/>
<keyword evidence="5" id="KW-1185">Reference proteome</keyword>
<dbReference type="InterPro" id="IPR006066">
    <property type="entry name" value="NO2/SO3_Rdtase_FeS/sirohaem_BS"/>
</dbReference>
<sequence>MSLSEKISLLLSLQIAFTTTAKVVVNQFELPSPISLVVCGHFPLKPFFISLLAAANSSAGGSGQAATYAAAANSIASLSLRFVASSYCGLTLVGCGMYCYRRLISDIGFHNGVTNVPVEKISEMAKAEN</sequence>
<keyword evidence="1" id="KW-0411">Iron-sulfur</keyword>
<organism evidence="3 5">
    <name type="scientific">Medicago truncatula</name>
    <name type="common">Barrel medic</name>
    <name type="synonym">Medicago tribuloides</name>
    <dbReference type="NCBI Taxonomy" id="3880"/>
    <lineage>
        <taxon>Eukaryota</taxon>
        <taxon>Viridiplantae</taxon>
        <taxon>Streptophyta</taxon>
        <taxon>Embryophyta</taxon>
        <taxon>Tracheophyta</taxon>
        <taxon>Spermatophyta</taxon>
        <taxon>Magnoliopsida</taxon>
        <taxon>eudicotyledons</taxon>
        <taxon>Gunneridae</taxon>
        <taxon>Pentapetalae</taxon>
        <taxon>rosids</taxon>
        <taxon>fabids</taxon>
        <taxon>Fabales</taxon>
        <taxon>Fabaceae</taxon>
        <taxon>Papilionoideae</taxon>
        <taxon>50 kb inversion clade</taxon>
        <taxon>NPAAA clade</taxon>
        <taxon>Hologalegina</taxon>
        <taxon>IRL clade</taxon>
        <taxon>Trifolieae</taxon>
        <taxon>Medicago</taxon>
    </lineage>
</organism>
<dbReference type="GO" id="GO:0051539">
    <property type="term" value="F:4 iron, 4 sulfur cluster binding"/>
    <property type="evidence" value="ECO:0007669"/>
    <property type="project" value="UniProtKB-KW"/>
</dbReference>
<dbReference type="Proteomes" id="UP000002051">
    <property type="component" value="Chromosome 3"/>
</dbReference>
<evidence type="ECO:0008006" key="6">
    <source>
        <dbReference type="Google" id="ProtNLM"/>
    </source>
</evidence>
<name>G7J781_MEDTR</name>
<dbReference type="EnsemblPlants" id="AES70838">
    <property type="protein sequence ID" value="AES70838"/>
    <property type="gene ID" value="MTR_3g063980"/>
</dbReference>
<keyword evidence="2" id="KW-0732">Signal</keyword>
<evidence type="ECO:0000256" key="2">
    <source>
        <dbReference type="SAM" id="SignalP"/>
    </source>
</evidence>